<gene>
    <name evidence="3" type="ORF">NP233_g268</name>
</gene>
<keyword evidence="2" id="KW-0732">Signal</keyword>
<comment type="caution">
    <text evidence="3">The sequence shown here is derived from an EMBL/GenBank/DDBJ whole genome shotgun (WGS) entry which is preliminary data.</text>
</comment>
<evidence type="ECO:0000256" key="2">
    <source>
        <dbReference type="SAM" id="SignalP"/>
    </source>
</evidence>
<dbReference type="AlphaFoldDB" id="A0AAD5W2G7"/>
<keyword evidence="4" id="KW-1185">Reference proteome</keyword>
<accession>A0AAD5W2G7</accession>
<evidence type="ECO:0000313" key="3">
    <source>
        <dbReference type="EMBL" id="KAJ3576671.1"/>
    </source>
</evidence>
<evidence type="ECO:0000313" key="4">
    <source>
        <dbReference type="Proteomes" id="UP001213000"/>
    </source>
</evidence>
<proteinExistence type="predicted"/>
<sequence>MKHFSVITAAIAYLAAVTMAAPAIEPNPNLMPCPTIRMPPGAIMPIPCNPTTSNTPKPVTSTEPSSSH</sequence>
<organism evidence="3 4">
    <name type="scientific">Leucocoprinus birnbaumii</name>
    <dbReference type="NCBI Taxonomy" id="56174"/>
    <lineage>
        <taxon>Eukaryota</taxon>
        <taxon>Fungi</taxon>
        <taxon>Dikarya</taxon>
        <taxon>Basidiomycota</taxon>
        <taxon>Agaricomycotina</taxon>
        <taxon>Agaricomycetes</taxon>
        <taxon>Agaricomycetidae</taxon>
        <taxon>Agaricales</taxon>
        <taxon>Agaricineae</taxon>
        <taxon>Agaricaceae</taxon>
        <taxon>Leucocoprinus</taxon>
    </lineage>
</organism>
<feature type="region of interest" description="Disordered" evidence="1">
    <location>
        <begin position="44"/>
        <end position="68"/>
    </location>
</feature>
<name>A0AAD5W2G7_9AGAR</name>
<reference evidence="3" key="1">
    <citation type="submission" date="2022-07" db="EMBL/GenBank/DDBJ databases">
        <title>Genome Sequence of Leucocoprinus birnbaumii.</title>
        <authorList>
            <person name="Buettner E."/>
        </authorList>
    </citation>
    <scope>NUCLEOTIDE SEQUENCE</scope>
    <source>
        <strain evidence="3">VT141</strain>
    </source>
</reference>
<dbReference type="EMBL" id="JANIEX010000007">
    <property type="protein sequence ID" value="KAJ3576671.1"/>
    <property type="molecule type" value="Genomic_DNA"/>
</dbReference>
<feature type="signal peptide" evidence="2">
    <location>
        <begin position="1"/>
        <end position="20"/>
    </location>
</feature>
<evidence type="ECO:0000256" key="1">
    <source>
        <dbReference type="SAM" id="MobiDB-lite"/>
    </source>
</evidence>
<dbReference type="Proteomes" id="UP001213000">
    <property type="component" value="Unassembled WGS sequence"/>
</dbReference>
<feature type="compositionally biased region" description="Polar residues" evidence="1">
    <location>
        <begin position="49"/>
        <end position="68"/>
    </location>
</feature>
<protein>
    <submittedName>
        <fullName evidence="3">Uncharacterized protein</fullName>
    </submittedName>
</protein>
<feature type="chain" id="PRO_5042048731" evidence="2">
    <location>
        <begin position="21"/>
        <end position="68"/>
    </location>
</feature>